<keyword evidence="3" id="KW-1185">Reference proteome</keyword>
<feature type="region of interest" description="Disordered" evidence="1">
    <location>
        <begin position="1"/>
        <end position="45"/>
    </location>
</feature>
<dbReference type="Proteomes" id="UP000093000">
    <property type="component" value="Unassembled WGS sequence"/>
</dbReference>
<dbReference type="AlphaFoldDB" id="A0A1C7MZJ8"/>
<proteinExistence type="predicted"/>
<reference evidence="2 3" key="1">
    <citation type="submission" date="2016-03" db="EMBL/GenBank/DDBJ databases">
        <title>Choanephora cucurbitarum.</title>
        <authorList>
            <person name="Min B."/>
            <person name="Park H."/>
            <person name="Park J.-H."/>
            <person name="Shin H.-D."/>
            <person name="Choi I.-G."/>
        </authorList>
    </citation>
    <scope>NUCLEOTIDE SEQUENCE [LARGE SCALE GENOMIC DNA]</scope>
    <source>
        <strain evidence="2 3">KUS-F28377</strain>
    </source>
</reference>
<sequence length="67" mass="7837">MINKTSNRVESTHSAFKRHNKTSNRVESTHSAFKRHNKTSSGSLNLVTRRTREWVEERKLTNIAKQN</sequence>
<organism evidence="2 3">
    <name type="scientific">Choanephora cucurbitarum</name>
    <dbReference type="NCBI Taxonomy" id="101091"/>
    <lineage>
        <taxon>Eukaryota</taxon>
        <taxon>Fungi</taxon>
        <taxon>Fungi incertae sedis</taxon>
        <taxon>Mucoromycota</taxon>
        <taxon>Mucoromycotina</taxon>
        <taxon>Mucoromycetes</taxon>
        <taxon>Mucorales</taxon>
        <taxon>Mucorineae</taxon>
        <taxon>Choanephoraceae</taxon>
        <taxon>Choanephoroideae</taxon>
        <taxon>Choanephora</taxon>
    </lineage>
</organism>
<gene>
    <name evidence="2" type="ORF">A0J61_09746</name>
</gene>
<comment type="caution">
    <text evidence="2">The sequence shown here is derived from an EMBL/GenBank/DDBJ whole genome shotgun (WGS) entry which is preliminary data.</text>
</comment>
<evidence type="ECO:0000256" key="1">
    <source>
        <dbReference type="SAM" id="MobiDB-lite"/>
    </source>
</evidence>
<evidence type="ECO:0000313" key="3">
    <source>
        <dbReference type="Proteomes" id="UP000093000"/>
    </source>
</evidence>
<dbReference type="EMBL" id="LUGH01000927">
    <property type="protein sequence ID" value="OBZ82202.1"/>
    <property type="molecule type" value="Genomic_DNA"/>
</dbReference>
<feature type="compositionally biased region" description="Polar residues" evidence="1">
    <location>
        <begin position="1"/>
        <end position="14"/>
    </location>
</feature>
<evidence type="ECO:0000313" key="2">
    <source>
        <dbReference type="EMBL" id="OBZ82202.1"/>
    </source>
</evidence>
<accession>A0A1C7MZJ8</accession>
<name>A0A1C7MZJ8_9FUNG</name>
<protein>
    <submittedName>
        <fullName evidence="2">Uncharacterized protein</fullName>
    </submittedName>
</protein>
<dbReference type="InParanoid" id="A0A1C7MZJ8"/>